<feature type="coiled-coil region" evidence="1">
    <location>
        <begin position="38"/>
        <end position="72"/>
    </location>
</feature>
<keyword evidence="4" id="KW-1185">Reference proteome</keyword>
<reference evidence="3 4" key="1">
    <citation type="submission" date="2019-12" db="EMBL/GenBank/DDBJ databases">
        <authorList>
            <person name="Zhao J."/>
        </authorList>
    </citation>
    <scope>NUCLEOTIDE SEQUENCE [LARGE SCALE GENOMIC DNA]</scope>
    <source>
        <strain evidence="3 4">S-15</strain>
    </source>
</reference>
<name>A0A6N9NL69_9FLAO</name>
<sequence>MNRLWNKIPPFFRNKYVFTFIVFIVWLFFFDQNNWIAQMQYQFELNKLDNEREFYEEEIKIVTQDLKELQTNPKSLEKFAREKYLMKKDNEEVFVLIDED</sequence>
<protein>
    <submittedName>
        <fullName evidence="3">Septum formation initiator family protein</fullName>
    </submittedName>
</protein>
<dbReference type="Pfam" id="PF04977">
    <property type="entry name" value="DivIC"/>
    <property type="match status" value="1"/>
</dbReference>
<keyword evidence="2" id="KW-0472">Membrane</keyword>
<dbReference type="Proteomes" id="UP000470771">
    <property type="component" value="Unassembled WGS sequence"/>
</dbReference>
<keyword evidence="1" id="KW-0175">Coiled coil</keyword>
<organism evidence="3 4">
    <name type="scientific">Acidiluteibacter ferrifornacis</name>
    <dbReference type="NCBI Taxonomy" id="2692424"/>
    <lineage>
        <taxon>Bacteria</taxon>
        <taxon>Pseudomonadati</taxon>
        <taxon>Bacteroidota</taxon>
        <taxon>Flavobacteriia</taxon>
        <taxon>Flavobacteriales</taxon>
        <taxon>Cryomorphaceae</taxon>
        <taxon>Acidiluteibacter</taxon>
    </lineage>
</organism>
<evidence type="ECO:0000256" key="1">
    <source>
        <dbReference type="SAM" id="Coils"/>
    </source>
</evidence>
<accession>A0A6N9NL69</accession>
<evidence type="ECO:0000256" key="2">
    <source>
        <dbReference type="SAM" id="Phobius"/>
    </source>
</evidence>
<dbReference type="InterPro" id="IPR007060">
    <property type="entry name" value="FtsL/DivIC"/>
</dbReference>
<proteinExistence type="predicted"/>
<evidence type="ECO:0000313" key="4">
    <source>
        <dbReference type="Proteomes" id="UP000470771"/>
    </source>
</evidence>
<keyword evidence="2" id="KW-1133">Transmembrane helix</keyword>
<evidence type="ECO:0000313" key="3">
    <source>
        <dbReference type="EMBL" id="NBG66634.1"/>
    </source>
</evidence>
<feature type="transmembrane region" description="Helical" evidence="2">
    <location>
        <begin position="12"/>
        <end position="30"/>
    </location>
</feature>
<comment type="caution">
    <text evidence="3">The sequence shown here is derived from an EMBL/GenBank/DDBJ whole genome shotgun (WGS) entry which is preliminary data.</text>
</comment>
<gene>
    <name evidence="3" type="ORF">GQN54_10960</name>
</gene>
<dbReference type="EMBL" id="WWNE01000008">
    <property type="protein sequence ID" value="NBG66634.1"/>
    <property type="molecule type" value="Genomic_DNA"/>
</dbReference>
<keyword evidence="2" id="KW-0812">Transmembrane</keyword>
<dbReference type="AlphaFoldDB" id="A0A6N9NL69"/>